<proteinExistence type="predicted"/>
<accession>A0A413KAV6</accession>
<reference evidence="1 2" key="1">
    <citation type="submission" date="2018-08" db="EMBL/GenBank/DDBJ databases">
        <title>A genome reference for cultivated species of the human gut microbiota.</title>
        <authorList>
            <person name="Zou Y."/>
            <person name="Xue W."/>
            <person name="Luo G."/>
        </authorList>
    </citation>
    <scope>NUCLEOTIDE SEQUENCE [LARGE SCALE GENOMIC DNA]</scope>
    <source>
        <strain evidence="1 2">CF01-1</strain>
    </source>
</reference>
<evidence type="ECO:0000313" key="2">
    <source>
        <dbReference type="Proteomes" id="UP000284163"/>
    </source>
</evidence>
<name>A0A413KAV6_BIFPS</name>
<gene>
    <name evidence="1" type="ORF">DXA22_09405</name>
</gene>
<protein>
    <submittedName>
        <fullName evidence="1">Uncharacterized protein</fullName>
    </submittedName>
</protein>
<evidence type="ECO:0000313" key="1">
    <source>
        <dbReference type="EMBL" id="RGY75159.1"/>
    </source>
</evidence>
<dbReference type="EMBL" id="QSDK01000020">
    <property type="protein sequence ID" value="RGY75159.1"/>
    <property type="molecule type" value="Genomic_DNA"/>
</dbReference>
<organism evidence="1 2">
    <name type="scientific">Bifidobacterium pseudocatenulatum</name>
    <dbReference type="NCBI Taxonomy" id="28026"/>
    <lineage>
        <taxon>Bacteria</taxon>
        <taxon>Bacillati</taxon>
        <taxon>Actinomycetota</taxon>
        <taxon>Actinomycetes</taxon>
        <taxon>Bifidobacteriales</taxon>
        <taxon>Bifidobacteriaceae</taxon>
        <taxon>Bifidobacterium</taxon>
    </lineage>
</organism>
<comment type="caution">
    <text evidence="1">The sequence shown here is derived from an EMBL/GenBank/DDBJ whole genome shotgun (WGS) entry which is preliminary data.</text>
</comment>
<dbReference type="Proteomes" id="UP000284163">
    <property type="component" value="Unassembled WGS sequence"/>
</dbReference>
<sequence>MVDYEFQARRIGRMSDYIDRRTATLGLHAACLEQQARELRRDAENMRRVVIGGSVDSPAHMAKDTERLLAALRRLESCMEAAACARTVLHVFENVGKDNLRDENADTDGTCQWRQTDTACGDTTVEYTRWCAEHIDRWNGVRHLTGDDESQADDDTIP</sequence>
<dbReference type="AlphaFoldDB" id="A0A413KAV6"/>